<proteinExistence type="predicted"/>
<dbReference type="PANTHER" id="PTHR33487">
    <property type="entry name" value="CILIA- AND FLAGELLA-ASSOCIATED PROTEIN 54"/>
    <property type="match status" value="1"/>
</dbReference>
<keyword evidence="2" id="KW-1185">Reference proteome</keyword>
<dbReference type="Pfam" id="PF14858">
    <property type="entry name" value="CFAP54_N"/>
    <property type="match status" value="1"/>
</dbReference>
<dbReference type="PANTHER" id="PTHR33487:SF1">
    <property type="entry name" value="CILIA- AND FLAGELLA-ASSOCIATED PROTEIN 54"/>
    <property type="match status" value="1"/>
</dbReference>
<sequence>MDLPASYYGKLDKSNPVVISFVREINSFIAAMKKIASSPTREDNPGYVKGIKILVGVWKKYKNRLPSKFYQEHMLQVADVLFELKFYDLALWHGYKPYLQQVTSVDFLDIKDTDHFKASFFPEDLDTDQDTLLMMIRALQGCALCTFQQVKGHHVLSPVCLYKLLHVLDLLRIIMQVFQHYDNLCWQMYNASVLIYNICRYLMTKNYSAQALEYLLWASFSIELSVPLMTSKNVPWLVTLYCAVCQCYHDNHAAVQGEVFARRALVKMNELANLEEQCGISASNETRRTYKEASIKLATMVFKRAVFEARTKAFRFKTKKNLSDIHNAPWPRNTTEQILSSLFEGRAAQFLGVLEALKNSSKNHPSTAGPEDFELQEVVLELLAAGISILSESEQKNDRQSPGFFRAVTSSSSLLDLAIAGENKVCFEAAIEFIKLLYYNKQQDAFSEYSREMLQLLSGLTSQSTKTAELELSLLYYYSCVQKEKQKAVLSVSDELNELVKTLHKYVCDSRAELDKDLVLSVMLFTWEKIVSVIGRTQRHYLDLKTLEKLIWCLSVLCEVAFTFEPCSTHHCVMIGEMTLTLGMLLENATKHVPQKCSLEEDAEDWVLPDIPFVLSKSSTTQLLQKLCSVVKKCLKTLSKGMNLMLPQDGSALIDSAFMQKYGIPSSISSCEEENDSEENVETSKHTWSTDDFLLVVDLHLHLNAIYYKALLGLKHGIAESEMSQHFKKNKVSKAIFLMQKASMEFSINSGSTNIQNQLEESAELMRRAGLEERKLYMSTVTTNQSASTNKYKGIKDEKDCPPPAPILITRSDHSLSFVPAPYYPKQEVYWYQILGHAVDCTTNTKARLGDCSLAGTGNLIPVESGRCVLKVDGLDTNQKYVFAVAAYDSQGELVGNSIGETTIPMLASPPLPLLTSWAYLAQVAFQTKQYDVARRACQKLWRHFTNTESRATNMQYELSTPRLQDATLRHSSLTLRHSFFSSIFIETDINIRDSLHFSLFSDRGLFIWEQIARLEECERMLAAIELIPWLTDPSDALQAVLVCYALVIPLIYHQVPCHPVIQVLTKCMKVLEKNLPQLKHKWTGSASEALMHRIACITYYLYKALLILKQNEKAKTVMDCGVNLIQEIYDAQNKLNNKPVVLKADPAAPKSETKMNAQLKALLGKNKVKINENASLISFSEDHSKMYEFLSSAPIRHAFQEVMRLKQKTLFIESSTLLLQRALEEGEEALIIEWEQYLMELLRKLTATNPSRTKQTSF</sequence>
<dbReference type="InterPro" id="IPR027912">
    <property type="entry name" value="CFAP54"/>
</dbReference>
<comment type="caution">
    <text evidence="1">The sequence shown here is derived from an EMBL/GenBank/DDBJ whole genome shotgun (WGS) entry which is preliminary data.</text>
</comment>
<evidence type="ECO:0000313" key="1">
    <source>
        <dbReference type="EMBL" id="KAK7926126.1"/>
    </source>
</evidence>
<name>A0AAW0PFY7_9GOBI</name>
<gene>
    <name evidence="1" type="ORF">WMY93_008436</name>
</gene>
<evidence type="ECO:0000313" key="2">
    <source>
        <dbReference type="Proteomes" id="UP001460270"/>
    </source>
</evidence>
<organism evidence="1 2">
    <name type="scientific">Mugilogobius chulae</name>
    <name type="common">yellowstripe goby</name>
    <dbReference type="NCBI Taxonomy" id="88201"/>
    <lineage>
        <taxon>Eukaryota</taxon>
        <taxon>Metazoa</taxon>
        <taxon>Chordata</taxon>
        <taxon>Craniata</taxon>
        <taxon>Vertebrata</taxon>
        <taxon>Euteleostomi</taxon>
        <taxon>Actinopterygii</taxon>
        <taxon>Neopterygii</taxon>
        <taxon>Teleostei</taxon>
        <taxon>Neoteleostei</taxon>
        <taxon>Acanthomorphata</taxon>
        <taxon>Gobiaria</taxon>
        <taxon>Gobiiformes</taxon>
        <taxon>Gobioidei</taxon>
        <taxon>Gobiidae</taxon>
        <taxon>Gobionellinae</taxon>
        <taxon>Mugilogobius</taxon>
    </lineage>
</organism>
<dbReference type="AlphaFoldDB" id="A0AAW0PFY7"/>
<dbReference type="GO" id="GO:0060271">
    <property type="term" value="P:cilium assembly"/>
    <property type="evidence" value="ECO:0007669"/>
    <property type="project" value="TreeGrafter"/>
</dbReference>
<dbReference type="Proteomes" id="UP001460270">
    <property type="component" value="Unassembled WGS sequence"/>
</dbReference>
<evidence type="ECO:0008006" key="3">
    <source>
        <dbReference type="Google" id="ProtNLM"/>
    </source>
</evidence>
<accession>A0AAW0PFY7</accession>
<dbReference type="EMBL" id="JBBPFD010000005">
    <property type="protein sequence ID" value="KAK7926126.1"/>
    <property type="molecule type" value="Genomic_DNA"/>
</dbReference>
<protein>
    <recommendedName>
        <fullName evidence="3">Cilia- and flagella-associated protein 54</fullName>
    </recommendedName>
</protein>
<reference evidence="2" key="1">
    <citation type="submission" date="2024-04" db="EMBL/GenBank/DDBJ databases">
        <title>Salinicola lusitanus LLJ914,a marine bacterium isolated from the Okinawa Trough.</title>
        <authorList>
            <person name="Li J."/>
        </authorList>
    </citation>
    <scope>NUCLEOTIDE SEQUENCE [LARGE SCALE GENOMIC DNA]</scope>
</reference>